<evidence type="ECO:0000256" key="1">
    <source>
        <dbReference type="ARBA" id="ARBA00022737"/>
    </source>
</evidence>
<feature type="compositionally biased region" description="Polar residues" evidence="2">
    <location>
        <begin position="1273"/>
        <end position="1285"/>
    </location>
</feature>
<dbReference type="InterPro" id="IPR007111">
    <property type="entry name" value="NACHT_NTPase"/>
</dbReference>
<feature type="region of interest" description="Disordered" evidence="2">
    <location>
        <begin position="1249"/>
        <end position="1287"/>
    </location>
</feature>
<dbReference type="InterPro" id="IPR055496">
    <property type="entry name" value="DUF7068"/>
</dbReference>
<dbReference type="Pfam" id="PF23238">
    <property type="entry name" value="DUF7068"/>
    <property type="match status" value="1"/>
</dbReference>
<dbReference type="SUPFAM" id="SSF52540">
    <property type="entry name" value="P-loop containing nucleoside triphosphate hydrolases"/>
    <property type="match status" value="1"/>
</dbReference>
<dbReference type="Pfam" id="PF02985">
    <property type="entry name" value="HEAT"/>
    <property type="match status" value="1"/>
</dbReference>
<dbReference type="InterPro" id="IPR011989">
    <property type="entry name" value="ARM-like"/>
</dbReference>
<dbReference type="InterPro" id="IPR027417">
    <property type="entry name" value="P-loop_NTPase"/>
</dbReference>
<dbReference type="InterPro" id="IPR016024">
    <property type="entry name" value="ARM-type_fold"/>
</dbReference>
<dbReference type="PANTHER" id="PTHR46844">
    <property type="entry name" value="SLR5058 PROTEIN"/>
    <property type="match status" value="1"/>
</dbReference>
<comment type="caution">
    <text evidence="4">The sequence shown here is derived from an EMBL/GenBank/DDBJ whole genome shotgun (WGS) entry which is preliminary data.</text>
</comment>
<evidence type="ECO:0000259" key="3">
    <source>
        <dbReference type="PROSITE" id="PS50837"/>
    </source>
</evidence>
<sequence>MLAATIQSSRATDALKAFYTEGKRLNIERISGQLLPMSHCYINLALVKRSLEVGENHQSFSLMSRLMMQADEDTGIIPLAPLIEPRKNHQSFSLLSRLKMQADKGTDIIPLPSLFEPRTGSSQTPSVPKRILIEGRAGVGKTTLCKKIVNDHLHHQMWSHLFDWVLWVPLRKLRRRSETTVAYNLENMFYDEYFSQQPDGKNLARALWQAVNEPSLSNRVLFLLDGLDEISREWDADTPMHDFVSHLLKQPQAIITTRPRPSDQIDLGTVDLELETIGFLPDQVNNYINHPEIVPDGGTAREIESFLQKHPLMQSLMRIPIQLDALCFSWERDLLEGRPQTMTGIYQAIVLKLWRKDVLQLGIRDDQGMPLTEGRVKDIFESDIEDYILNEINLIEGLAFHGLTNDIIEFRWKDRESFYNLFKQHGEKLPRVGDRVLRKVSFLRTSDDTLQGHEQSFHFLHLTFQEFFAARYFVRHWLQGKPLPCFRVGQQPTKESLMAPRLFLQAKKYDLHYNIYWRFVAGLLQDCWQSNTPSGELVRDFFDQLDREPRDVVGPAHQRITMHCLSEVAPAGDDELISERRSSLEKRLLQWVELECKLSSYPEMVADMECPNRIITTLLGPSYGRYHGQILEILYYKKVRISQDVLDAAALLLKSDAPVSVRRWAVALLSRTPAMVTAEIERILVRDLHHEDSMLRRYAASALLQRSLSRNAIQDLLPLLRHRDENISADCLLALEAAVDLPENVIQSLILLFREDKNVYLNDAPALILAPQNKISDSTILTLGTHLKDSLVRVRYRAAAALELEKTVLPDWIIYNLVQLLEDESSSVRSMACEALCAQKSLPKEALFRMIPVLNNALMIDGFFNEKTEQVIKILRSQLVLPDDIRHALSLLLKAEDSCTRFAAGWALASQDNLSDETLNSMALLLEEANVKSRQLERTLRFLERQKSLRQIILRALHLRLKDDDSKVRHFAAFELGEWLPLPDEILQDLVLHLKDPETRFSASDTIGKHSAIPDEIIQNLDDLLRDKDAKVRNYAAVALRGQKELPSKLLHSLVFVLAHCRDGFFGCHATKWLKRQHRLPGDITEALAMLLDDERWGVKDNAMTVLLEQAYLAENVLHDIAMLHFYPRIEYKNAWRSWLGSRSDLTPKTVKALAALLEKDDPSRVEEVLRVQSSFYPLIPTLSRQALKNLFRCWIAIAFDTQICCFFDKGKLIIDGPKGRFELDFESDQQREQFIQVIRQVQMDLGFPPAGTSSDEKSPVPSRVTPKRSVKSAGSASVLDSPSDSECKAGVVSSLQWLRYTGRILVVATIAVLIQVCSPPPFPASSDASSN</sequence>
<accession>A0ABQ1AF10</accession>
<dbReference type="PANTHER" id="PTHR46844:SF1">
    <property type="entry name" value="SLR5058 PROTEIN"/>
    <property type="match status" value="1"/>
</dbReference>
<dbReference type="EMBL" id="BLKG01000021">
    <property type="protein sequence ID" value="GFF80570.1"/>
    <property type="molecule type" value="Genomic_DNA"/>
</dbReference>
<gene>
    <name evidence="4" type="ORF">IFM53868_02890</name>
</gene>
<proteinExistence type="predicted"/>
<organism evidence="4 5">
    <name type="scientific">Aspergillus udagawae</name>
    <dbReference type="NCBI Taxonomy" id="91492"/>
    <lineage>
        <taxon>Eukaryota</taxon>
        <taxon>Fungi</taxon>
        <taxon>Dikarya</taxon>
        <taxon>Ascomycota</taxon>
        <taxon>Pezizomycotina</taxon>
        <taxon>Eurotiomycetes</taxon>
        <taxon>Eurotiomycetidae</taxon>
        <taxon>Eurotiales</taxon>
        <taxon>Aspergillaceae</taxon>
        <taxon>Aspergillus</taxon>
        <taxon>Aspergillus subgen. Fumigati</taxon>
    </lineage>
</organism>
<dbReference type="Gene3D" id="3.40.50.300">
    <property type="entry name" value="P-loop containing nucleotide triphosphate hydrolases"/>
    <property type="match status" value="1"/>
</dbReference>
<dbReference type="Proteomes" id="UP000465266">
    <property type="component" value="Unassembled WGS sequence"/>
</dbReference>
<dbReference type="SUPFAM" id="SSF48371">
    <property type="entry name" value="ARM repeat"/>
    <property type="match status" value="2"/>
</dbReference>
<dbReference type="Pfam" id="PF05729">
    <property type="entry name" value="NACHT"/>
    <property type="match status" value="1"/>
</dbReference>
<name>A0ABQ1AF10_9EURO</name>
<evidence type="ECO:0000256" key="2">
    <source>
        <dbReference type="SAM" id="MobiDB-lite"/>
    </source>
</evidence>
<keyword evidence="1" id="KW-0677">Repeat</keyword>
<evidence type="ECO:0000313" key="4">
    <source>
        <dbReference type="EMBL" id="GFF80570.1"/>
    </source>
</evidence>
<reference evidence="4 5" key="1">
    <citation type="submission" date="2020-01" db="EMBL/GenBank/DDBJ databases">
        <title>Draft genome sequence of Aspergillus udagawae IFM 53868.</title>
        <authorList>
            <person name="Takahashi H."/>
            <person name="Yaguchi T."/>
        </authorList>
    </citation>
    <scope>NUCLEOTIDE SEQUENCE [LARGE SCALE GENOMIC DNA]</scope>
    <source>
        <strain evidence="4 5">IFM 53868</strain>
    </source>
</reference>
<dbReference type="Gene3D" id="1.25.10.10">
    <property type="entry name" value="Leucine-rich Repeat Variant"/>
    <property type="match status" value="2"/>
</dbReference>
<evidence type="ECO:0000313" key="5">
    <source>
        <dbReference type="Proteomes" id="UP000465266"/>
    </source>
</evidence>
<feature type="domain" description="NACHT" evidence="3">
    <location>
        <begin position="129"/>
        <end position="231"/>
    </location>
</feature>
<dbReference type="InterPro" id="IPR000357">
    <property type="entry name" value="HEAT"/>
</dbReference>
<keyword evidence="5" id="KW-1185">Reference proteome</keyword>
<protein>
    <recommendedName>
        <fullName evidence="3">NACHT domain-containing protein</fullName>
    </recommendedName>
</protein>
<dbReference type="PROSITE" id="PS50837">
    <property type="entry name" value="NACHT"/>
    <property type="match status" value="1"/>
</dbReference>